<protein>
    <submittedName>
        <fullName evidence="5">ATP8B4 isoform 8</fullName>
    </submittedName>
</protein>
<dbReference type="PANTHER" id="PTHR24092">
    <property type="entry name" value="PROBABLE PHOSPHOLIPID-TRANSPORTING ATPASE"/>
    <property type="match status" value="1"/>
</dbReference>
<dbReference type="InterPro" id="IPR032631">
    <property type="entry name" value="P-type_ATPase_N"/>
</dbReference>
<gene>
    <name evidence="5" type="ORF">CK820_G0008617</name>
</gene>
<dbReference type="Pfam" id="PF16209">
    <property type="entry name" value="PhoLip_ATPase_N"/>
    <property type="match status" value="1"/>
</dbReference>
<feature type="non-terminal residue" evidence="5">
    <location>
        <position position="1"/>
    </location>
</feature>
<keyword evidence="2" id="KW-0472">Membrane</keyword>
<feature type="chain" id="PRO_5014324855" evidence="3">
    <location>
        <begin position="20"/>
        <end position="94"/>
    </location>
</feature>
<evidence type="ECO:0000313" key="6">
    <source>
        <dbReference type="Proteomes" id="UP000236370"/>
    </source>
</evidence>
<evidence type="ECO:0000256" key="2">
    <source>
        <dbReference type="SAM" id="Phobius"/>
    </source>
</evidence>
<sequence length="94" mass="10810">ANAYFLCLLILQLIPEISSLTWFTTIVPLVLVITMTAVKDATDDYFRHKSDNQVNNRQSEVLINSKLQNEKWMNVKVGDIIKLENNQFVALIKD</sequence>
<evidence type="ECO:0000259" key="4">
    <source>
        <dbReference type="Pfam" id="PF16209"/>
    </source>
</evidence>
<evidence type="ECO:0000256" key="3">
    <source>
        <dbReference type="SAM" id="SignalP"/>
    </source>
</evidence>
<dbReference type="AlphaFoldDB" id="A0A2J8NT33"/>
<name>A0A2J8NT33_PANTR</name>
<keyword evidence="2" id="KW-1133">Transmembrane helix</keyword>
<comment type="subcellular location">
    <subcellularLocation>
        <location evidence="1">Membrane</location>
        <topology evidence="1">Multi-pass membrane protein</topology>
    </subcellularLocation>
</comment>
<organism evidence="5 6">
    <name type="scientific">Pan troglodytes</name>
    <name type="common">Chimpanzee</name>
    <dbReference type="NCBI Taxonomy" id="9598"/>
    <lineage>
        <taxon>Eukaryota</taxon>
        <taxon>Metazoa</taxon>
        <taxon>Chordata</taxon>
        <taxon>Craniata</taxon>
        <taxon>Vertebrata</taxon>
        <taxon>Euteleostomi</taxon>
        <taxon>Mammalia</taxon>
        <taxon>Eutheria</taxon>
        <taxon>Euarchontoglires</taxon>
        <taxon>Primates</taxon>
        <taxon>Haplorrhini</taxon>
        <taxon>Catarrhini</taxon>
        <taxon>Hominidae</taxon>
        <taxon>Pan</taxon>
    </lineage>
</organism>
<evidence type="ECO:0000313" key="5">
    <source>
        <dbReference type="EMBL" id="PNI74925.1"/>
    </source>
</evidence>
<comment type="caution">
    <text evidence="5">The sequence shown here is derived from an EMBL/GenBank/DDBJ whole genome shotgun (WGS) entry which is preliminary data.</text>
</comment>
<feature type="transmembrane region" description="Helical" evidence="2">
    <location>
        <begin position="20"/>
        <end position="38"/>
    </location>
</feature>
<dbReference type="PANTHER" id="PTHR24092:SF80">
    <property type="entry name" value="PHOSPHOLIPID-TRANSPORTING ATPASE IM-RELATED"/>
    <property type="match status" value="1"/>
</dbReference>
<dbReference type="InterPro" id="IPR023298">
    <property type="entry name" value="ATPase_P-typ_TM_dom_sf"/>
</dbReference>
<reference evidence="5 6" key="1">
    <citation type="submission" date="2017-12" db="EMBL/GenBank/DDBJ databases">
        <title>High-resolution comparative analysis of great ape genomes.</title>
        <authorList>
            <person name="Pollen A."/>
            <person name="Hastie A."/>
            <person name="Hormozdiari F."/>
            <person name="Dougherty M."/>
            <person name="Liu R."/>
            <person name="Chaisson M."/>
            <person name="Hoppe E."/>
            <person name="Hill C."/>
            <person name="Pang A."/>
            <person name="Hillier L."/>
            <person name="Baker C."/>
            <person name="Armstrong J."/>
            <person name="Shendure J."/>
            <person name="Paten B."/>
            <person name="Wilson R."/>
            <person name="Chao H."/>
            <person name="Schneider V."/>
            <person name="Ventura M."/>
            <person name="Kronenberg Z."/>
            <person name="Murali S."/>
            <person name="Gordon D."/>
            <person name="Cantsilieris S."/>
            <person name="Munson K."/>
            <person name="Nelson B."/>
            <person name="Raja A."/>
            <person name="Underwood J."/>
            <person name="Diekhans M."/>
            <person name="Fiddes I."/>
            <person name="Haussler D."/>
            <person name="Eichler E."/>
        </authorList>
    </citation>
    <scope>NUCLEOTIDE SEQUENCE [LARGE SCALE GENOMIC DNA]</scope>
    <source>
        <strain evidence="5">Yerkes chimp pedigree #C0471</strain>
    </source>
</reference>
<feature type="signal peptide" evidence="3">
    <location>
        <begin position="1"/>
        <end position="19"/>
    </location>
</feature>
<dbReference type="GO" id="GO:0016020">
    <property type="term" value="C:membrane"/>
    <property type="evidence" value="ECO:0007669"/>
    <property type="project" value="UniProtKB-SubCell"/>
</dbReference>
<accession>A0A2J8NT33</accession>
<feature type="domain" description="P-type ATPase N-terminal" evidence="4">
    <location>
        <begin position="1"/>
        <end position="26"/>
    </location>
</feature>
<proteinExistence type="predicted"/>
<keyword evidence="3" id="KW-0732">Signal</keyword>
<dbReference type="EMBL" id="NBAG03000224">
    <property type="protein sequence ID" value="PNI74925.1"/>
    <property type="molecule type" value="Genomic_DNA"/>
</dbReference>
<evidence type="ECO:0000256" key="1">
    <source>
        <dbReference type="ARBA" id="ARBA00004141"/>
    </source>
</evidence>
<dbReference type="SUPFAM" id="SSF81665">
    <property type="entry name" value="Calcium ATPase, transmembrane domain M"/>
    <property type="match status" value="1"/>
</dbReference>
<dbReference type="Proteomes" id="UP000236370">
    <property type="component" value="Unassembled WGS sequence"/>
</dbReference>
<keyword evidence="2" id="KW-0812">Transmembrane</keyword>